<dbReference type="AlphaFoldDB" id="A0A645GY36"/>
<dbReference type="EMBL" id="VSSQ01081859">
    <property type="protein sequence ID" value="MPN30659.1"/>
    <property type="molecule type" value="Genomic_DNA"/>
</dbReference>
<evidence type="ECO:0000313" key="1">
    <source>
        <dbReference type="EMBL" id="MPN30659.1"/>
    </source>
</evidence>
<sequence length="133" mass="14577">MHDLLPAHRGLSDKTDSQGETPVAWKKVRSFAERSIERFAFGGNQVEATAAVSTGVLLGAHLTTVAAVEEPNLKTGHVWPFQCASYQAIQQGAQRALLGDLQQEMRSEVGVEASVGRFFHGRSRLPETYEKIN</sequence>
<gene>
    <name evidence="1" type="ORF">SDC9_178130</name>
</gene>
<name>A0A645GY36_9ZZZZ</name>
<reference evidence="1" key="1">
    <citation type="submission" date="2019-08" db="EMBL/GenBank/DDBJ databases">
        <authorList>
            <person name="Kucharzyk K."/>
            <person name="Murdoch R.W."/>
            <person name="Higgins S."/>
            <person name="Loffler F."/>
        </authorList>
    </citation>
    <scope>NUCLEOTIDE SEQUENCE</scope>
</reference>
<accession>A0A645GY36</accession>
<protein>
    <submittedName>
        <fullName evidence="1">Uncharacterized protein</fullName>
    </submittedName>
</protein>
<comment type="caution">
    <text evidence="1">The sequence shown here is derived from an EMBL/GenBank/DDBJ whole genome shotgun (WGS) entry which is preliminary data.</text>
</comment>
<organism evidence="1">
    <name type="scientific">bioreactor metagenome</name>
    <dbReference type="NCBI Taxonomy" id="1076179"/>
    <lineage>
        <taxon>unclassified sequences</taxon>
        <taxon>metagenomes</taxon>
        <taxon>ecological metagenomes</taxon>
    </lineage>
</organism>
<proteinExistence type="predicted"/>